<reference evidence="2" key="1">
    <citation type="journal article" date="2014" name="Int. J. Syst. Evol. Microbiol.">
        <title>Complete genome sequence of Corynebacterium casei LMG S-19264T (=DSM 44701T), isolated from a smear-ripened cheese.</title>
        <authorList>
            <consortium name="US DOE Joint Genome Institute (JGI-PGF)"/>
            <person name="Walter F."/>
            <person name="Albersmeier A."/>
            <person name="Kalinowski J."/>
            <person name="Ruckert C."/>
        </authorList>
    </citation>
    <scope>NUCLEOTIDE SEQUENCE</scope>
    <source>
        <strain evidence="2">VKM Ac-1069</strain>
    </source>
</reference>
<feature type="transmembrane region" description="Helical" evidence="1">
    <location>
        <begin position="18"/>
        <end position="36"/>
    </location>
</feature>
<keyword evidence="1" id="KW-1133">Transmembrane helix</keyword>
<dbReference type="Gene3D" id="1.20.1250.20">
    <property type="entry name" value="MFS general substrate transporter like domains"/>
    <property type="match status" value="1"/>
</dbReference>
<feature type="transmembrane region" description="Helical" evidence="1">
    <location>
        <begin position="42"/>
        <end position="59"/>
    </location>
</feature>
<accession>A0A9W6KZF0</accession>
<reference evidence="2" key="2">
    <citation type="submission" date="2023-01" db="EMBL/GenBank/DDBJ databases">
        <authorList>
            <person name="Sun Q."/>
            <person name="Evtushenko L."/>
        </authorList>
    </citation>
    <scope>NUCLEOTIDE SEQUENCE</scope>
    <source>
        <strain evidence="2">VKM Ac-1069</strain>
    </source>
</reference>
<proteinExistence type="predicted"/>
<evidence type="ECO:0008006" key="4">
    <source>
        <dbReference type="Google" id="ProtNLM"/>
    </source>
</evidence>
<name>A0A9W6KZF0_9PSEU</name>
<feature type="transmembrane region" description="Helical" evidence="1">
    <location>
        <begin position="102"/>
        <end position="121"/>
    </location>
</feature>
<keyword evidence="1" id="KW-0812">Transmembrane</keyword>
<comment type="caution">
    <text evidence="2">The sequence shown here is derived from an EMBL/GenBank/DDBJ whole genome shotgun (WGS) entry which is preliminary data.</text>
</comment>
<keyword evidence="3" id="KW-1185">Reference proteome</keyword>
<dbReference type="EMBL" id="BSFQ01000004">
    <property type="protein sequence ID" value="GLL10203.1"/>
    <property type="molecule type" value="Genomic_DNA"/>
</dbReference>
<evidence type="ECO:0000313" key="3">
    <source>
        <dbReference type="Proteomes" id="UP001143463"/>
    </source>
</evidence>
<dbReference type="Proteomes" id="UP001143463">
    <property type="component" value="Unassembled WGS sequence"/>
</dbReference>
<dbReference type="RefSeq" id="WP_197040441.1">
    <property type="nucleotide sequence ID" value="NZ_BAAAUZ010000004.1"/>
</dbReference>
<evidence type="ECO:0000256" key="1">
    <source>
        <dbReference type="SAM" id="Phobius"/>
    </source>
</evidence>
<gene>
    <name evidence="2" type="ORF">GCM10017577_13430</name>
</gene>
<protein>
    <recommendedName>
        <fullName evidence="4">Intracellular septation protein A</fullName>
    </recommendedName>
</protein>
<keyword evidence="1" id="KW-0472">Membrane</keyword>
<organism evidence="2 3">
    <name type="scientific">Pseudonocardia halophobica</name>
    <dbReference type="NCBI Taxonomy" id="29401"/>
    <lineage>
        <taxon>Bacteria</taxon>
        <taxon>Bacillati</taxon>
        <taxon>Actinomycetota</taxon>
        <taxon>Actinomycetes</taxon>
        <taxon>Pseudonocardiales</taxon>
        <taxon>Pseudonocardiaceae</taxon>
        <taxon>Pseudonocardia</taxon>
    </lineage>
</organism>
<feature type="transmembrane region" description="Helical" evidence="1">
    <location>
        <begin position="142"/>
        <end position="164"/>
    </location>
</feature>
<sequence>MDERVEDGLRRSSLVERLAQSPVGGFLPWIIFWVVAGSPSTWEYGAIGAALAAIILAIPSTRHRRTKLLDVVTIVFFVGLAIAGAVLGAHDRDVLDTYSTTISSGVLGLVALVSLAFVPFTEQYARESTPEEVWSTPQFTHVNRVLTLVWALAFLVTALLGYVAVRLPSTSDWTNWILPIVVLVGAFKITRWYPEHMSRR</sequence>
<evidence type="ECO:0000313" key="2">
    <source>
        <dbReference type="EMBL" id="GLL10203.1"/>
    </source>
</evidence>
<feature type="transmembrane region" description="Helical" evidence="1">
    <location>
        <begin position="176"/>
        <end position="194"/>
    </location>
</feature>
<feature type="transmembrane region" description="Helical" evidence="1">
    <location>
        <begin position="71"/>
        <end position="90"/>
    </location>
</feature>
<dbReference type="InterPro" id="IPR036259">
    <property type="entry name" value="MFS_trans_sf"/>
</dbReference>
<dbReference type="AlphaFoldDB" id="A0A9W6KZF0"/>